<dbReference type="InterPro" id="IPR006620">
    <property type="entry name" value="Pro_4_hyd_alph"/>
</dbReference>
<dbReference type="GO" id="GO:0016706">
    <property type="term" value="F:2-oxoglutarate-dependent dioxygenase activity"/>
    <property type="evidence" value="ECO:0007669"/>
    <property type="project" value="UniProtKB-UniRule"/>
</dbReference>
<organism evidence="9 10">
    <name type="scientific">Ideonella livida</name>
    <dbReference type="NCBI Taxonomy" id="2707176"/>
    <lineage>
        <taxon>Bacteria</taxon>
        <taxon>Pseudomonadati</taxon>
        <taxon>Pseudomonadota</taxon>
        <taxon>Betaproteobacteria</taxon>
        <taxon>Burkholderiales</taxon>
        <taxon>Sphaerotilaceae</taxon>
        <taxon>Ideonella</taxon>
    </lineage>
</organism>
<dbReference type="Proteomes" id="UP000484255">
    <property type="component" value="Unassembled WGS sequence"/>
</dbReference>
<dbReference type="Pfam" id="PF18331">
    <property type="entry name" value="PKHD_C"/>
    <property type="match status" value="1"/>
</dbReference>
<dbReference type="NCBIfam" id="NF003974">
    <property type="entry name" value="PRK05467.1-3"/>
    <property type="match status" value="1"/>
</dbReference>
<evidence type="ECO:0000313" key="10">
    <source>
        <dbReference type="Proteomes" id="UP000484255"/>
    </source>
</evidence>
<dbReference type="AlphaFoldDB" id="A0A7C9TPJ9"/>
<dbReference type="InterPro" id="IPR023550">
    <property type="entry name" value="PKHD_hydroxylase"/>
</dbReference>
<protein>
    <submittedName>
        <fullName evidence="9">Fe2+-dependent dioxygenase</fullName>
    </submittedName>
</protein>
<proteinExistence type="inferred from homology"/>
<dbReference type="PROSITE" id="PS51471">
    <property type="entry name" value="FE2OG_OXY"/>
    <property type="match status" value="1"/>
</dbReference>
<evidence type="ECO:0000313" key="9">
    <source>
        <dbReference type="EMBL" id="NDY93986.1"/>
    </source>
</evidence>
<dbReference type="EMBL" id="JAAGOH010000057">
    <property type="protein sequence ID" value="NDY93986.1"/>
    <property type="molecule type" value="Genomic_DNA"/>
</dbReference>
<keyword evidence="5 7" id="KW-0560">Oxidoreductase</keyword>
<dbReference type="GO" id="GO:0005506">
    <property type="term" value="F:iron ion binding"/>
    <property type="evidence" value="ECO:0007669"/>
    <property type="project" value="UniProtKB-UniRule"/>
</dbReference>
<evidence type="ECO:0000256" key="6">
    <source>
        <dbReference type="ARBA" id="ARBA00023004"/>
    </source>
</evidence>
<dbReference type="Gene3D" id="4.10.860.20">
    <property type="entry name" value="Rabenosyn, Rab binding domain"/>
    <property type="match status" value="1"/>
</dbReference>
<name>A0A7C9TPJ9_9BURK</name>
<dbReference type="InterPro" id="IPR041097">
    <property type="entry name" value="PKHD_C"/>
</dbReference>
<dbReference type="PANTHER" id="PTHR41536:SF1">
    <property type="entry name" value="PKHD-TYPE HYDROXYLASE YBIX"/>
    <property type="match status" value="1"/>
</dbReference>
<evidence type="ECO:0000256" key="3">
    <source>
        <dbReference type="ARBA" id="ARBA00022896"/>
    </source>
</evidence>
<sequence length="227" mass="25024">MLLHLPQVLTPAEVRDLRQQLDAAGWTDGATTAGVQARQAKRNRQLDPAHPAFAGLSQRVAQALRRHPLFAAAVLPAQVLPPMFNRYEGGEHYGDHIDNTLQVNRFTGQPVRTDVSTTVFLSDPEDYEGGELVASDHFGTHEVKLPAGDAIVYPATSLHRVQPVTRGVRVAAFLWSQSLVRCPVQRGLLFDLDMSLVALRAELGEAHAQVLALTGHYHRLLQQWAQP</sequence>
<evidence type="ECO:0000256" key="2">
    <source>
        <dbReference type="ARBA" id="ARBA00022723"/>
    </source>
</evidence>
<feature type="binding site" evidence="7">
    <location>
        <position position="96"/>
    </location>
    <ligand>
        <name>Fe cation</name>
        <dbReference type="ChEBI" id="CHEBI:24875"/>
    </ligand>
</feature>
<dbReference type="Gene3D" id="2.60.120.620">
    <property type="entry name" value="q2cbj1_9rhob like domain"/>
    <property type="match status" value="1"/>
</dbReference>
<feature type="binding site" evidence="7">
    <location>
        <position position="169"/>
    </location>
    <ligand>
        <name>2-oxoglutarate</name>
        <dbReference type="ChEBI" id="CHEBI:16810"/>
    </ligand>
</feature>
<comment type="cofactor">
    <cofactor evidence="7">
        <name>Fe(2+)</name>
        <dbReference type="ChEBI" id="CHEBI:29033"/>
    </cofactor>
    <text evidence="7">Binds 1 Fe(2+) ion per subunit.</text>
</comment>
<dbReference type="GO" id="GO:0031418">
    <property type="term" value="F:L-ascorbic acid binding"/>
    <property type="evidence" value="ECO:0007669"/>
    <property type="project" value="UniProtKB-KW"/>
</dbReference>
<keyword evidence="10" id="KW-1185">Reference proteome</keyword>
<feature type="domain" description="Fe2OG dioxygenase" evidence="8">
    <location>
        <begin position="78"/>
        <end position="178"/>
    </location>
</feature>
<dbReference type="PANTHER" id="PTHR41536">
    <property type="entry name" value="PKHD-TYPE HYDROXYLASE YBIX"/>
    <property type="match status" value="1"/>
</dbReference>
<gene>
    <name evidence="9" type="ORF">G3A44_22605</name>
</gene>
<dbReference type="SMART" id="SM00702">
    <property type="entry name" value="P4Hc"/>
    <property type="match status" value="1"/>
</dbReference>
<keyword evidence="2 7" id="KW-0479">Metal-binding</keyword>
<comment type="cofactor">
    <cofactor evidence="1 7">
        <name>L-ascorbate</name>
        <dbReference type="ChEBI" id="CHEBI:38290"/>
    </cofactor>
</comment>
<dbReference type="Pfam" id="PF13640">
    <property type="entry name" value="2OG-FeII_Oxy_3"/>
    <property type="match status" value="1"/>
</dbReference>
<reference evidence="9 10" key="1">
    <citation type="submission" date="2020-02" db="EMBL/GenBank/DDBJ databases">
        <title>Ideonella bacterium strain TBM-1.</title>
        <authorList>
            <person name="Chen W.-M."/>
        </authorList>
    </citation>
    <scope>NUCLEOTIDE SEQUENCE [LARGE SCALE GENOMIC DNA]</scope>
    <source>
        <strain evidence="9 10">TBM-1</strain>
    </source>
</reference>
<evidence type="ECO:0000256" key="5">
    <source>
        <dbReference type="ARBA" id="ARBA00023002"/>
    </source>
</evidence>
<feature type="binding site" evidence="7">
    <location>
        <position position="159"/>
    </location>
    <ligand>
        <name>Fe cation</name>
        <dbReference type="ChEBI" id="CHEBI:24875"/>
    </ligand>
</feature>
<evidence type="ECO:0000259" key="8">
    <source>
        <dbReference type="PROSITE" id="PS51471"/>
    </source>
</evidence>
<evidence type="ECO:0000256" key="1">
    <source>
        <dbReference type="ARBA" id="ARBA00001961"/>
    </source>
</evidence>
<dbReference type="InterPro" id="IPR044862">
    <property type="entry name" value="Pro_4_hyd_alph_FE2OG_OXY"/>
</dbReference>
<evidence type="ECO:0000256" key="7">
    <source>
        <dbReference type="HAMAP-Rule" id="MF_00657"/>
    </source>
</evidence>
<comment type="caution">
    <text evidence="9">The sequence shown here is derived from an EMBL/GenBank/DDBJ whole genome shotgun (WGS) entry which is preliminary data.</text>
</comment>
<accession>A0A7C9TPJ9</accession>
<keyword evidence="4 7" id="KW-0223">Dioxygenase</keyword>
<dbReference type="GO" id="GO:0006974">
    <property type="term" value="P:DNA damage response"/>
    <property type="evidence" value="ECO:0007669"/>
    <property type="project" value="TreeGrafter"/>
</dbReference>
<keyword evidence="6 7" id="KW-0408">Iron</keyword>
<dbReference type="RefSeq" id="WP_163460006.1">
    <property type="nucleotide sequence ID" value="NZ_JAAGOH010000057.1"/>
</dbReference>
<feature type="binding site" evidence="7">
    <location>
        <position position="98"/>
    </location>
    <ligand>
        <name>Fe cation</name>
        <dbReference type="ChEBI" id="CHEBI:24875"/>
    </ligand>
</feature>
<dbReference type="GO" id="GO:0006879">
    <property type="term" value="P:intracellular iron ion homeostasis"/>
    <property type="evidence" value="ECO:0007669"/>
    <property type="project" value="TreeGrafter"/>
</dbReference>
<keyword evidence="3 7" id="KW-0847">Vitamin C</keyword>
<dbReference type="NCBIfam" id="NF003975">
    <property type="entry name" value="PRK05467.1-4"/>
    <property type="match status" value="1"/>
</dbReference>
<dbReference type="SUPFAM" id="SSF51197">
    <property type="entry name" value="Clavaminate synthase-like"/>
    <property type="match status" value="1"/>
</dbReference>
<dbReference type="InterPro" id="IPR005123">
    <property type="entry name" value="Oxoglu/Fe-dep_dioxygenase_dom"/>
</dbReference>
<evidence type="ECO:0000256" key="4">
    <source>
        <dbReference type="ARBA" id="ARBA00022964"/>
    </source>
</evidence>
<dbReference type="HAMAP" id="MF_00657">
    <property type="entry name" value="Hydroxyl_YbiX"/>
    <property type="match status" value="1"/>
</dbReference>